<organism evidence="2">
    <name type="scientific">Kuenenia stuttgartiensis</name>
    <dbReference type="NCBI Taxonomy" id="174633"/>
    <lineage>
        <taxon>Bacteria</taxon>
        <taxon>Pseudomonadati</taxon>
        <taxon>Planctomycetota</taxon>
        <taxon>Candidatus Brocadiia</taxon>
        <taxon>Candidatus Brocadiales</taxon>
        <taxon>Candidatus Brocadiaceae</taxon>
        <taxon>Candidatus Kuenenia</taxon>
    </lineage>
</organism>
<gene>
    <name evidence="3" type="ORF">KsCSTR_22300</name>
    <name evidence="4" type="ORF">KSMBR1_0169</name>
    <name evidence="2" type="ORF">kuste3746</name>
</gene>
<dbReference type="Proteomes" id="UP000501926">
    <property type="component" value="Chromosome"/>
</dbReference>
<dbReference type="RefSeq" id="WP_099323630.1">
    <property type="nucleotide sequence ID" value="NZ_CP049055.1"/>
</dbReference>
<reference evidence="4" key="3">
    <citation type="submission" date="2017-10" db="EMBL/GenBank/DDBJ databases">
        <authorList>
            <person name="Banno H."/>
            <person name="Chua N.-H."/>
        </authorList>
    </citation>
    <scope>NUCLEOTIDE SEQUENCE [LARGE SCALE GENOMIC DNA]</scope>
    <source>
        <strain evidence="4">Kuenenia_mbr1_ru-nijmegen</strain>
    </source>
</reference>
<dbReference type="EMBL" id="LT934425">
    <property type="protein sequence ID" value="SOH02689.1"/>
    <property type="molecule type" value="Genomic_DNA"/>
</dbReference>
<evidence type="ECO:0000313" key="2">
    <source>
        <dbReference type="EMBL" id="CAJ74509.1"/>
    </source>
</evidence>
<dbReference type="OrthoDB" id="9813321at2"/>
<dbReference type="Pfam" id="PF09723">
    <property type="entry name" value="Zn_ribbon_8"/>
    <property type="match status" value="1"/>
</dbReference>
<dbReference type="SMART" id="SM00834">
    <property type="entry name" value="CxxC_CXXC_SSSS"/>
    <property type="match status" value="1"/>
</dbReference>
<accession>Q1Q3B2</accession>
<evidence type="ECO:0000313" key="4">
    <source>
        <dbReference type="EMBL" id="SOH02689.1"/>
    </source>
</evidence>
<reference evidence="2" key="1">
    <citation type="journal article" date="2006" name="Nature">
        <title>Deciphering the evolution and metabolism of an anammox bacterium from a community genome.</title>
        <authorList>
            <person name="Strous M."/>
            <person name="Pelletier E."/>
            <person name="Mangenot S."/>
            <person name="Rattei T."/>
            <person name="Lehner A."/>
            <person name="Taylor M.W."/>
            <person name="Horn M."/>
            <person name="Daims H."/>
            <person name="Bartol-Mavel D."/>
            <person name="Wincker P."/>
            <person name="Barbe V."/>
            <person name="Fonknechten N."/>
            <person name="Vallenet D."/>
            <person name="Segurens B."/>
            <person name="Schenowitz-Truong C."/>
            <person name="Medigue C."/>
            <person name="Collingro A."/>
            <person name="Snel B."/>
            <person name="Dutilh B.E."/>
            <person name="OpDenCamp H.J.M."/>
            <person name="vanDerDrift C."/>
            <person name="Cirpus I."/>
            <person name="vanDePas-Schoonen K.T."/>
            <person name="Harhangi H.R."/>
            <person name="vanNiftrik L."/>
            <person name="Schmid M."/>
            <person name="Keltjens J."/>
            <person name="vanDeVossenberg J."/>
            <person name="Kartal B."/>
            <person name="Meier H."/>
            <person name="Frishman D."/>
            <person name="Huynen M.A."/>
            <person name="Mewes H."/>
            <person name="Weissenbach J."/>
            <person name="Jetten M.S.M."/>
            <person name="Wagner M."/>
            <person name="LePaslier D."/>
        </authorList>
    </citation>
    <scope>NUCLEOTIDE SEQUENCE</scope>
</reference>
<dbReference type="EMBL" id="CP049055">
    <property type="protein sequence ID" value="QII11609.1"/>
    <property type="molecule type" value="Genomic_DNA"/>
</dbReference>
<dbReference type="Proteomes" id="UP000221734">
    <property type="component" value="Chromosome Kuenenia_stuttgartiensis_MBR1"/>
</dbReference>
<proteinExistence type="predicted"/>
<feature type="domain" description="Putative regulatory protein FmdB zinc ribbon" evidence="1">
    <location>
        <begin position="1"/>
        <end position="43"/>
    </location>
</feature>
<evidence type="ECO:0000313" key="5">
    <source>
        <dbReference type="Proteomes" id="UP000221734"/>
    </source>
</evidence>
<dbReference type="EMBL" id="CT573071">
    <property type="protein sequence ID" value="CAJ74509.1"/>
    <property type="molecule type" value="Genomic_DNA"/>
</dbReference>
<evidence type="ECO:0000313" key="3">
    <source>
        <dbReference type="EMBL" id="QII11609.1"/>
    </source>
</evidence>
<reference evidence="5" key="4">
    <citation type="submission" date="2017-10" db="EMBL/GenBank/DDBJ databases">
        <authorList>
            <person name="Frank J."/>
        </authorList>
    </citation>
    <scope>NUCLEOTIDE SEQUENCE [LARGE SCALE GENOMIC DNA]</scope>
</reference>
<reference evidence="2" key="2">
    <citation type="submission" date="2006-01" db="EMBL/GenBank/DDBJ databases">
        <authorList>
            <person name="Genoscope"/>
        </authorList>
    </citation>
    <scope>NUCLEOTIDE SEQUENCE</scope>
</reference>
<sequence>MPVYEFKCNKCNITFEEYFKSTSEQKMLFCPSCRSEHVEKIFSVFGASGTGNGNPAPAGNKAGGGCGCCAMG</sequence>
<dbReference type="InterPro" id="IPR013429">
    <property type="entry name" value="Regulatory_FmdB_Zinc_ribbon"/>
</dbReference>
<protein>
    <recommendedName>
        <fullName evidence="1">Putative regulatory protein FmdB zinc ribbon domain-containing protein</fullName>
    </recommendedName>
</protein>
<dbReference type="AlphaFoldDB" id="Q1Q3B2"/>
<keyword evidence="5" id="KW-1185">Reference proteome</keyword>
<reference evidence="3 6" key="5">
    <citation type="submission" date="2020-02" db="EMBL/GenBank/DDBJ databases">
        <title>Newly sequenced genome of strain CSTR1 showed variability in Candidatus Kuenenia stuttgartiensis genomes.</title>
        <authorList>
            <person name="Ding C."/>
            <person name="Adrian L."/>
        </authorList>
    </citation>
    <scope>NUCLEOTIDE SEQUENCE [LARGE SCALE GENOMIC DNA]</scope>
    <source>
        <strain evidence="3 6">CSTR1</strain>
    </source>
</reference>
<dbReference type="KEGG" id="kst:KSMBR1_0169"/>
<name>Q1Q3B2_KUEST</name>
<evidence type="ECO:0000259" key="1">
    <source>
        <dbReference type="SMART" id="SM00834"/>
    </source>
</evidence>
<dbReference type="NCBIfam" id="TIGR02605">
    <property type="entry name" value="CxxC_CxxC_SSSS"/>
    <property type="match status" value="1"/>
</dbReference>
<evidence type="ECO:0000313" key="6">
    <source>
        <dbReference type="Proteomes" id="UP000501926"/>
    </source>
</evidence>